<sequence length="267" mass="29593">MQPITCYIAYNGDEDAARRTTASLTEAGASRIARLCAPSYPSNSPDDITLPAGMQATASLRLIAADCRTPYLAIYDKSTPLDVYSHALHRMMQIALDTSAGMVYADYYKQCNGIRQRHPVIDYQEGSLRNDFDFGSLVVYRTDALREAIRETGCEEEYRFAGSYAARLGISRLSHIAHIAEMLYTEVEEDLRTSGAKQFDYVNPNNREVQIEMEKACTSHLRRIGALLSPGDMEEVPAATGFPCEASVIIPVYNRVRTIGDALQSAL</sequence>
<evidence type="ECO:0000313" key="2">
    <source>
        <dbReference type="Proteomes" id="UP000824246"/>
    </source>
</evidence>
<dbReference type="EMBL" id="DXFB01000188">
    <property type="protein sequence ID" value="HIX45996.1"/>
    <property type="molecule type" value="Genomic_DNA"/>
</dbReference>
<comment type="caution">
    <text evidence="1">The sequence shown here is derived from an EMBL/GenBank/DDBJ whole genome shotgun (WGS) entry which is preliminary data.</text>
</comment>
<feature type="non-terminal residue" evidence="1">
    <location>
        <position position="267"/>
    </location>
</feature>
<gene>
    <name evidence="1" type="ORF">H9982_07220</name>
</gene>
<evidence type="ECO:0000313" key="1">
    <source>
        <dbReference type="EMBL" id="HIX45996.1"/>
    </source>
</evidence>
<reference evidence="1" key="2">
    <citation type="submission" date="2021-04" db="EMBL/GenBank/DDBJ databases">
        <authorList>
            <person name="Gilroy R."/>
        </authorList>
    </citation>
    <scope>NUCLEOTIDE SEQUENCE</scope>
    <source>
        <strain evidence="1">ChiHjej12B11-16260</strain>
    </source>
</reference>
<proteinExistence type="predicted"/>
<accession>A0A9D1VS87</accession>
<organism evidence="1 2">
    <name type="scientific">Candidatus Barnesiella excrementipullorum</name>
    <dbReference type="NCBI Taxonomy" id="2838479"/>
    <lineage>
        <taxon>Bacteria</taxon>
        <taxon>Pseudomonadati</taxon>
        <taxon>Bacteroidota</taxon>
        <taxon>Bacteroidia</taxon>
        <taxon>Bacteroidales</taxon>
        <taxon>Barnesiellaceae</taxon>
        <taxon>Barnesiella</taxon>
    </lineage>
</organism>
<name>A0A9D1VS87_9BACT</name>
<reference evidence="1" key="1">
    <citation type="journal article" date="2021" name="PeerJ">
        <title>Extensive microbial diversity within the chicken gut microbiome revealed by metagenomics and culture.</title>
        <authorList>
            <person name="Gilroy R."/>
            <person name="Ravi A."/>
            <person name="Getino M."/>
            <person name="Pursley I."/>
            <person name="Horton D.L."/>
            <person name="Alikhan N.F."/>
            <person name="Baker D."/>
            <person name="Gharbi K."/>
            <person name="Hall N."/>
            <person name="Watson M."/>
            <person name="Adriaenssens E.M."/>
            <person name="Foster-Nyarko E."/>
            <person name="Jarju S."/>
            <person name="Secka A."/>
            <person name="Antonio M."/>
            <person name="Oren A."/>
            <person name="Chaudhuri R.R."/>
            <person name="La Ragione R."/>
            <person name="Hildebrand F."/>
            <person name="Pallen M.J."/>
        </authorList>
    </citation>
    <scope>NUCLEOTIDE SEQUENCE</scope>
    <source>
        <strain evidence="1">ChiHjej12B11-16260</strain>
    </source>
</reference>
<dbReference type="AlphaFoldDB" id="A0A9D1VS87"/>
<dbReference type="Proteomes" id="UP000824246">
    <property type="component" value="Unassembled WGS sequence"/>
</dbReference>
<protein>
    <submittedName>
        <fullName evidence="1">Uncharacterized protein</fullName>
    </submittedName>
</protein>